<dbReference type="InParanoid" id="A0A6J2WX91"/>
<keyword evidence="1 3" id="KW-0378">Hydrolase</keyword>
<dbReference type="GO" id="GO:0046475">
    <property type="term" value="P:glycerophospholipid catabolic process"/>
    <property type="evidence" value="ECO:0007669"/>
    <property type="project" value="TreeGrafter"/>
</dbReference>
<dbReference type="InterPro" id="IPR002642">
    <property type="entry name" value="LysoPLipase_cat_dom"/>
</dbReference>
<dbReference type="GO" id="GO:0005829">
    <property type="term" value="C:cytosol"/>
    <property type="evidence" value="ECO:0007669"/>
    <property type="project" value="TreeGrafter"/>
</dbReference>
<reference evidence="7" key="1">
    <citation type="submission" date="2025-08" db="UniProtKB">
        <authorList>
            <consortium name="RefSeq"/>
        </authorList>
    </citation>
    <scope>IDENTIFICATION</scope>
</reference>
<dbReference type="GO" id="GO:0047498">
    <property type="term" value="F:calcium-dependent phospholipase A2 activity"/>
    <property type="evidence" value="ECO:0007669"/>
    <property type="project" value="TreeGrafter"/>
</dbReference>
<evidence type="ECO:0000313" key="6">
    <source>
        <dbReference type="Proteomes" id="UP000504632"/>
    </source>
</evidence>
<protein>
    <submittedName>
        <fullName evidence="7">Cytosolic phospholipase A2 gamma-like</fullName>
    </submittedName>
</protein>
<dbReference type="PANTHER" id="PTHR10728:SF39">
    <property type="entry name" value="CYTOSOLIC PHOSPHOLIPASE A2 GAMMA"/>
    <property type="match status" value="1"/>
</dbReference>
<dbReference type="GO" id="GO:0005654">
    <property type="term" value="C:nucleoplasm"/>
    <property type="evidence" value="ECO:0007669"/>
    <property type="project" value="TreeGrafter"/>
</dbReference>
<dbReference type="Gene3D" id="3.40.1090.10">
    <property type="entry name" value="Cytosolic phospholipase A2 catalytic domain"/>
    <property type="match status" value="1"/>
</dbReference>
<feature type="region of interest" description="Disordered" evidence="4">
    <location>
        <begin position="1"/>
        <end position="26"/>
    </location>
</feature>
<dbReference type="GO" id="GO:0005635">
    <property type="term" value="C:nuclear envelope"/>
    <property type="evidence" value="ECO:0007669"/>
    <property type="project" value="TreeGrafter"/>
</dbReference>
<sequence length="546" mass="62432">MSQSKRRQSGEVRIGHSLNHGEQNHVSRRRGTVIQCLWRHSIKCDQDTIPNIALLGSGGGERAMLGLLGSLVQLQKCDLLDSILYLGGVSGSTWCMASLYKEPDWSTQLDAVQEKIIKRLDGPAVSWSDAWTKLEKYYNQKDNFSLTDVWAAMFVTTIKKEIDETTVSNQREYHSKDPYPIYTVIDKQCKKDKLNRDVWFGIVPHEAGYSLTGAFVDSTSFGSQFKNGSLIKKQPEMDMLYLQGLCGSALADREEISKWIWEQIPRIYKYSSQGREVLSTLVKLNICVLNKEDPTSLINDMTVLLKGKLDKHGRAMFISAKEVLYEPKHDRLKQYTLNICENFEDWFGDSATGARASWIIPKIIQLLCNWTWGTTYNFVHNMKVQDVNPSVLSEKERYYEDAGLLINSPYFPVLRKERHIDLIISFDFSAGDPMETVKKTSQMCKELKIPFPEVHVPEPVQEPTDFYLFEGKNEAPTVIHIPLFNKVNCGGCIKEWEKRYSTFQGPYSHDMIIDLIKKAGENVINNKEKLVKTIQASVEKKKAKLQ</sequence>
<evidence type="ECO:0000256" key="1">
    <source>
        <dbReference type="ARBA" id="ARBA00022801"/>
    </source>
</evidence>
<dbReference type="GeneID" id="115828853"/>
<keyword evidence="3" id="KW-0442">Lipid degradation</keyword>
<evidence type="ECO:0000256" key="3">
    <source>
        <dbReference type="PROSITE-ProRule" id="PRU00555"/>
    </source>
</evidence>
<evidence type="ECO:0000313" key="7">
    <source>
        <dbReference type="RefSeq" id="XP_030648811.1"/>
    </source>
</evidence>
<keyword evidence="2 3" id="KW-0443">Lipid metabolism</keyword>
<dbReference type="PANTHER" id="PTHR10728">
    <property type="entry name" value="CYTOSOLIC PHOSPHOLIPASE A2"/>
    <property type="match status" value="1"/>
</dbReference>
<dbReference type="AlphaFoldDB" id="A0A6J2WX91"/>
<evidence type="ECO:0000259" key="5">
    <source>
        <dbReference type="PROSITE" id="PS51210"/>
    </source>
</evidence>
<dbReference type="SUPFAM" id="SSF52151">
    <property type="entry name" value="FabD/lysophospholipase-like"/>
    <property type="match status" value="1"/>
</dbReference>
<dbReference type="InterPro" id="IPR016035">
    <property type="entry name" value="Acyl_Trfase/lysoPLipase"/>
</dbReference>
<dbReference type="GO" id="GO:0005509">
    <property type="term" value="F:calcium ion binding"/>
    <property type="evidence" value="ECO:0007669"/>
    <property type="project" value="TreeGrafter"/>
</dbReference>
<dbReference type="RefSeq" id="XP_030648811.1">
    <property type="nucleotide sequence ID" value="XM_030792951.1"/>
</dbReference>
<dbReference type="GO" id="GO:0005544">
    <property type="term" value="F:calcium-dependent phospholipid binding"/>
    <property type="evidence" value="ECO:0007669"/>
    <property type="project" value="TreeGrafter"/>
</dbReference>
<evidence type="ECO:0000256" key="4">
    <source>
        <dbReference type="SAM" id="MobiDB-lite"/>
    </source>
</evidence>
<dbReference type="PROSITE" id="PS51210">
    <property type="entry name" value="PLA2C"/>
    <property type="match status" value="1"/>
</dbReference>
<accession>A0A6J2WX91</accession>
<dbReference type="OrthoDB" id="270970at2759"/>
<name>A0A6J2WX91_CHACN</name>
<proteinExistence type="predicted"/>
<keyword evidence="6" id="KW-1185">Reference proteome</keyword>
<dbReference type="Pfam" id="PF01735">
    <property type="entry name" value="PLA2_B"/>
    <property type="match status" value="1"/>
</dbReference>
<feature type="domain" description="PLA2c" evidence="5">
    <location>
        <begin position="4"/>
        <end position="546"/>
    </location>
</feature>
<evidence type="ECO:0000256" key="2">
    <source>
        <dbReference type="ARBA" id="ARBA00023098"/>
    </source>
</evidence>
<organism evidence="6 7">
    <name type="scientific">Chanos chanos</name>
    <name type="common">Milkfish</name>
    <name type="synonym">Mugil chanos</name>
    <dbReference type="NCBI Taxonomy" id="29144"/>
    <lineage>
        <taxon>Eukaryota</taxon>
        <taxon>Metazoa</taxon>
        <taxon>Chordata</taxon>
        <taxon>Craniata</taxon>
        <taxon>Vertebrata</taxon>
        <taxon>Euteleostomi</taxon>
        <taxon>Actinopterygii</taxon>
        <taxon>Neopterygii</taxon>
        <taxon>Teleostei</taxon>
        <taxon>Ostariophysi</taxon>
        <taxon>Gonorynchiformes</taxon>
        <taxon>Chanidae</taxon>
        <taxon>Chanos</taxon>
    </lineage>
</organism>
<dbReference type="Proteomes" id="UP000504632">
    <property type="component" value="Chromosome 15"/>
</dbReference>
<dbReference type="SMART" id="SM00022">
    <property type="entry name" value="PLAc"/>
    <property type="match status" value="1"/>
</dbReference>
<gene>
    <name evidence="7" type="primary">LOC115828853</name>
</gene>